<evidence type="ECO:0000256" key="1">
    <source>
        <dbReference type="ARBA" id="ARBA00012344"/>
    </source>
</evidence>
<evidence type="ECO:0000313" key="4">
    <source>
        <dbReference type="Proteomes" id="UP001140206"/>
    </source>
</evidence>
<dbReference type="GO" id="GO:0005737">
    <property type="term" value="C:cytoplasm"/>
    <property type="evidence" value="ECO:0007669"/>
    <property type="project" value="TreeGrafter"/>
</dbReference>
<protein>
    <recommendedName>
        <fullName evidence="1">glutathione-specific gamma-glutamylcyclotransferase</fullName>
        <ecNumber evidence="1">4.3.2.7</ecNumber>
    </recommendedName>
</protein>
<dbReference type="EC" id="4.3.2.7" evidence="1"/>
<reference evidence="3" key="1">
    <citation type="submission" date="2022-08" db="EMBL/GenBank/DDBJ databases">
        <authorList>
            <person name="Marques A."/>
        </authorList>
    </citation>
    <scope>NUCLEOTIDE SEQUENCE</scope>
    <source>
        <strain evidence="3">RhyPub2mFocal</strain>
        <tissue evidence="3">Leaves</tissue>
    </source>
</reference>
<proteinExistence type="predicted"/>
<dbReference type="InterPro" id="IPR006840">
    <property type="entry name" value="ChaC"/>
</dbReference>
<gene>
    <name evidence="3" type="ORF">LUZ62_045392</name>
</gene>
<dbReference type="Gene3D" id="3.10.490.10">
    <property type="entry name" value="Gamma-glutamyl cyclotransferase-like"/>
    <property type="match status" value="1"/>
</dbReference>
<dbReference type="Pfam" id="PF04752">
    <property type="entry name" value="ChaC"/>
    <property type="match status" value="1"/>
</dbReference>
<accession>A0AAV8FST1</accession>
<dbReference type="PANTHER" id="PTHR12192">
    <property type="entry name" value="CATION TRANSPORT PROTEIN CHAC-RELATED"/>
    <property type="match status" value="1"/>
</dbReference>
<dbReference type="CDD" id="cd06661">
    <property type="entry name" value="GGCT_like"/>
    <property type="match status" value="1"/>
</dbReference>
<dbReference type="Proteomes" id="UP001140206">
    <property type="component" value="Chromosome 2"/>
</dbReference>
<sequence>MVGGRIPNWKWKMKMGLCQNIRPSCKPAKAKALRLAEWQTDTLSPGLPSPFRLETMATATWIFGYGSLIWRPGFAYEEKLVGFIKHYRRVFYQGSTDHRGTPFFPGRTVTLNSSPDDLCWGVAYKLKEDDKQTVLQDLEFREKQYDMKLYLDFYTDLSASTPAVTDVMVYYASPNKELNPNYLGPAPLEDIARQIIQAEGPSGPNRDYLFLLEEALLKFGCEDPHVRDLANAVRRLR</sequence>
<evidence type="ECO:0000256" key="2">
    <source>
        <dbReference type="ARBA" id="ARBA00023239"/>
    </source>
</evidence>
<keyword evidence="2" id="KW-0456">Lyase</keyword>
<dbReference type="EMBL" id="JAMFTS010000002">
    <property type="protein sequence ID" value="KAJ4794146.1"/>
    <property type="molecule type" value="Genomic_DNA"/>
</dbReference>
<dbReference type="GO" id="GO:0006751">
    <property type="term" value="P:glutathione catabolic process"/>
    <property type="evidence" value="ECO:0007669"/>
    <property type="project" value="InterPro"/>
</dbReference>
<dbReference type="AlphaFoldDB" id="A0AAV8FST1"/>
<keyword evidence="4" id="KW-1185">Reference proteome</keyword>
<name>A0AAV8FST1_9POAL</name>
<dbReference type="GO" id="GO:0061928">
    <property type="term" value="F:glutathione specific gamma-glutamylcyclotransferase activity"/>
    <property type="evidence" value="ECO:0007669"/>
    <property type="project" value="UniProtKB-EC"/>
</dbReference>
<dbReference type="PANTHER" id="PTHR12192:SF2">
    <property type="entry name" value="GLUTATHIONE-SPECIFIC GAMMA-GLUTAMYLCYCLOTRANSFERASE 2"/>
    <property type="match status" value="1"/>
</dbReference>
<dbReference type="InterPro" id="IPR036568">
    <property type="entry name" value="GGCT-like_sf"/>
</dbReference>
<evidence type="ECO:0000313" key="3">
    <source>
        <dbReference type="EMBL" id="KAJ4794146.1"/>
    </source>
</evidence>
<dbReference type="SUPFAM" id="SSF110857">
    <property type="entry name" value="Gamma-glutamyl cyclotransferase-like"/>
    <property type="match status" value="1"/>
</dbReference>
<dbReference type="InterPro" id="IPR013024">
    <property type="entry name" value="GGCT-like"/>
</dbReference>
<organism evidence="3 4">
    <name type="scientific">Rhynchospora pubera</name>
    <dbReference type="NCBI Taxonomy" id="906938"/>
    <lineage>
        <taxon>Eukaryota</taxon>
        <taxon>Viridiplantae</taxon>
        <taxon>Streptophyta</taxon>
        <taxon>Embryophyta</taxon>
        <taxon>Tracheophyta</taxon>
        <taxon>Spermatophyta</taxon>
        <taxon>Magnoliopsida</taxon>
        <taxon>Liliopsida</taxon>
        <taxon>Poales</taxon>
        <taxon>Cyperaceae</taxon>
        <taxon>Cyperoideae</taxon>
        <taxon>Rhynchosporeae</taxon>
        <taxon>Rhynchospora</taxon>
    </lineage>
</organism>
<comment type="caution">
    <text evidence="3">The sequence shown here is derived from an EMBL/GenBank/DDBJ whole genome shotgun (WGS) entry which is preliminary data.</text>
</comment>